<dbReference type="InterPro" id="IPR036388">
    <property type="entry name" value="WH-like_DNA-bd_sf"/>
</dbReference>
<name>A0A9D0Z891_9FIRM</name>
<evidence type="ECO:0000256" key="1">
    <source>
        <dbReference type="ARBA" id="ARBA00007788"/>
    </source>
</evidence>
<evidence type="ECO:0000256" key="4">
    <source>
        <dbReference type="ARBA" id="ARBA00023082"/>
    </source>
</evidence>
<dbReference type="Pfam" id="PF04542">
    <property type="entry name" value="Sigma70_r2"/>
    <property type="match status" value="1"/>
</dbReference>
<dbReference type="Gene3D" id="1.10.10.10">
    <property type="entry name" value="Winged helix-like DNA-binding domain superfamily/Winged helix DNA-binding domain"/>
    <property type="match status" value="1"/>
</dbReference>
<dbReference type="InterPro" id="IPR000943">
    <property type="entry name" value="RNA_pol_sigma70"/>
</dbReference>
<proteinExistence type="inferred from homology"/>
<sequence length="234" mass="25583">MLSSALIWLIKDALLFLAYVSGRQAFAKPLNAKEEAGCIARMQAGDAQARNELIEHNMRLVAHIARKYTVPGYDADDLISIGTIGLIKGVSTFKAGTGTQLSTYCARCIENEILMVLRASQKRKGEVSLSDPIGTDSEGNEITLTDLLGTDADAVPDEVDRRFCAAKVARLIRTQLPERERIVLELRYGLADGTAHSQKEVARALGISRSYVSRIEKRALQTLCARFEGKEGGD</sequence>
<organism evidence="9 10">
    <name type="scientific">Candidatus Onthenecus intestinigallinarum</name>
    <dbReference type="NCBI Taxonomy" id="2840875"/>
    <lineage>
        <taxon>Bacteria</taxon>
        <taxon>Bacillati</taxon>
        <taxon>Bacillota</taxon>
        <taxon>Clostridia</taxon>
        <taxon>Eubacteriales</taxon>
        <taxon>Candidatus Onthenecus</taxon>
    </lineage>
</organism>
<dbReference type="InterPro" id="IPR007627">
    <property type="entry name" value="RNA_pol_sigma70_r2"/>
</dbReference>
<dbReference type="InterPro" id="IPR007630">
    <property type="entry name" value="RNA_pol_sigma70_r4"/>
</dbReference>
<dbReference type="GO" id="GO:0016987">
    <property type="term" value="F:sigma factor activity"/>
    <property type="evidence" value="ECO:0007669"/>
    <property type="project" value="UniProtKB-KW"/>
</dbReference>
<dbReference type="Gene3D" id="1.20.120.1810">
    <property type="match status" value="1"/>
</dbReference>
<dbReference type="NCBIfam" id="TIGR02937">
    <property type="entry name" value="sigma70-ECF"/>
    <property type="match status" value="1"/>
</dbReference>
<dbReference type="CDD" id="cd06171">
    <property type="entry name" value="Sigma70_r4"/>
    <property type="match status" value="1"/>
</dbReference>
<evidence type="ECO:0000256" key="3">
    <source>
        <dbReference type="ARBA" id="ARBA00023015"/>
    </source>
</evidence>
<dbReference type="GO" id="GO:0030435">
    <property type="term" value="P:sporulation resulting in formation of a cellular spore"/>
    <property type="evidence" value="ECO:0007669"/>
    <property type="project" value="UniProtKB-KW"/>
</dbReference>
<dbReference type="Proteomes" id="UP000886887">
    <property type="component" value="Unassembled WGS sequence"/>
</dbReference>
<dbReference type="PIRSF" id="PIRSF000770">
    <property type="entry name" value="RNA_pol_sigma-SigE/K"/>
    <property type="match status" value="1"/>
</dbReference>
<evidence type="ECO:0000256" key="6">
    <source>
        <dbReference type="ARBA" id="ARBA00023163"/>
    </source>
</evidence>
<keyword evidence="6 7" id="KW-0804">Transcription</keyword>
<dbReference type="EMBL" id="DVFJ01000006">
    <property type="protein sequence ID" value="HIQ70992.1"/>
    <property type="molecule type" value="Genomic_DNA"/>
</dbReference>
<dbReference type="PROSITE" id="PS50943">
    <property type="entry name" value="HTH_CROC1"/>
    <property type="match status" value="1"/>
</dbReference>
<feature type="domain" description="HTH cro/C1-type" evidence="8">
    <location>
        <begin position="197"/>
        <end position="217"/>
    </location>
</feature>
<dbReference type="SUPFAM" id="SSF88659">
    <property type="entry name" value="Sigma3 and sigma4 domains of RNA polymerase sigma factors"/>
    <property type="match status" value="1"/>
</dbReference>
<dbReference type="InterPro" id="IPR050813">
    <property type="entry name" value="Sigma-70_Factor"/>
</dbReference>
<evidence type="ECO:0000256" key="7">
    <source>
        <dbReference type="RuleBase" id="RU362124"/>
    </source>
</evidence>
<evidence type="ECO:0000256" key="5">
    <source>
        <dbReference type="ARBA" id="ARBA00023125"/>
    </source>
</evidence>
<dbReference type="PROSITE" id="PS00715">
    <property type="entry name" value="SIGMA70_1"/>
    <property type="match status" value="1"/>
</dbReference>
<dbReference type="Pfam" id="PF04545">
    <property type="entry name" value="Sigma70_r4"/>
    <property type="match status" value="1"/>
</dbReference>
<dbReference type="PANTHER" id="PTHR30376">
    <property type="entry name" value="SIGMA FACTOR RPOH HEAT SHOCK RELATED"/>
    <property type="match status" value="1"/>
</dbReference>
<dbReference type="SUPFAM" id="SSF88946">
    <property type="entry name" value="Sigma2 domain of RNA polymerase sigma factors"/>
    <property type="match status" value="1"/>
</dbReference>
<dbReference type="PROSITE" id="PS00716">
    <property type="entry name" value="SIGMA70_2"/>
    <property type="match status" value="1"/>
</dbReference>
<dbReference type="PANTHER" id="PTHR30376:SF3">
    <property type="entry name" value="RNA POLYMERASE SIGMA FACTOR RPOH"/>
    <property type="match status" value="1"/>
</dbReference>
<reference evidence="9" key="2">
    <citation type="journal article" date="2021" name="PeerJ">
        <title>Extensive microbial diversity within the chicken gut microbiome revealed by metagenomics and culture.</title>
        <authorList>
            <person name="Gilroy R."/>
            <person name="Ravi A."/>
            <person name="Getino M."/>
            <person name="Pursley I."/>
            <person name="Horton D.L."/>
            <person name="Alikhan N.F."/>
            <person name="Baker D."/>
            <person name="Gharbi K."/>
            <person name="Hall N."/>
            <person name="Watson M."/>
            <person name="Adriaenssens E.M."/>
            <person name="Foster-Nyarko E."/>
            <person name="Jarju S."/>
            <person name="Secka A."/>
            <person name="Antonio M."/>
            <person name="Oren A."/>
            <person name="Chaudhuri R.R."/>
            <person name="La Ragione R."/>
            <person name="Hildebrand F."/>
            <person name="Pallen M.J."/>
        </authorList>
    </citation>
    <scope>NUCLEOTIDE SEQUENCE</scope>
    <source>
        <strain evidence="9">ChiSxjej2B14-6234</strain>
    </source>
</reference>
<evidence type="ECO:0000313" key="10">
    <source>
        <dbReference type="Proteomes" id="UP000886887"/>
    </source>
</evidence>
<dbReference type="InterPro" id="IPR014284">
    <property type="entry name" value="RNA_pol_sigma-70_dom"/>
</dbReference>
<dbReference type="PRINTS" id="PR00046">
    <property type="entry name" value="SIGMA70FCT"/>
</dbReference>
<keyword evidence="2" id="KW-0749">Sporulation</keyword>
<comment type="similarity">
    <text evidence="1 7">Belongs to the sigma-70 factor family.</text>
</comment>
<comment type="function">
    <text evidence="7">Sigma factors are initiation factors that promote the attachment of RNA polymerase to specific initiation sites and are then released.</text>
</comment>
<dbReference type="AlphaFoldDB" id="A0A9D0Z891"/>
<dbReference type="InterPro" id="IPR013324">
    <property type="entry name" value="RNA_pol_sigma_r3/r4-like"/>
</dbReference>
<keyword evidence="4 7" id="KW-0731">Sigma factor</keyword>
<dbReference type="InterPro" id="IPR001387">
    <property type="entry name" value="Cro/C1-type_HTH"/>
</dbReference>
<evidence type="ECO:0000313" key="9">
    <source>
        <dbReference type="EMBL" id="HIQ70992.1"/>
    </source>
</evidence>
<evidence type="ECO:0000256" key="2">
    <source>
        <dbReference type="ARBA" id="ARBA00022969"/>
    </source>
</evidence>
<dbReference type="GO" id="GO:0006352">
    <property type="term" value="P:DNA-templated transcription initiation"/>
    <property type="evidence" value="ECO:0007669"/>
    <property type="project" value="InterPro"/>
</dbReference>
<protein>
    <recommendedName>
        <fullName evidence="7">RNA polymerase sigma factor</fullName>
    </recommendedName>
</protein>
<dbReference type="GO" id="GO:0003677">
    <property type="term" value="F:DNA binding"/>
    <property type="evidence" value="ECO:0007669"/>
    <property type="project" value="UniProtKB-KW"/>
</dbReference>
<gene>
    <name evidence="9" type="ORF">IAB73_02125</name>
</gene>
<keyword evidence="3 7" id="KW-0805">Transcription regulation</keyword>
<reference evidence="9" key="1">
    <citation type="submission" date="2020-10" db="EMBL/GenBank/DDBJ databases">
        <authorList>
            <person name="Gilroy R."/>
        </authorList>
    </citation>
    <scope>NUCLEOTIDE SEQUENCE</scope>
    <source>
        <strain evidence="9">ChiSxjej2B14-6234</strain>
    </source>
</reference>
<accession>A0A9D0Z891</accession>
<keyword evidence="5 7" id="KW-0238">DNA-binding</keyword>
<evidence type="ECO:0000259" key="8">
    <source>
        <dbReference type="PROSITE" id="PS50943"/>
    </source>
</evidence>
<dbReference type="InterPro" id="IPR013325">
    <property type="entry name" value="RNA_pol_sigma_r2"/>
</dbReference>
<comment type="caution">
    <text evidence="9">The sequence shown here is derived from an EMBL/GenBank/DDBJ whole genome shotgun (WGS) entry which is preliminary data.</text>
</comment>
<dbReference type="NCBIfam" id="NF004471">
    <property type="entry name" value="PRK05803.1"/>
    <property type="match status" value="1"/>
</dbReference>